<protein>
    <submittedName>
        <fullName evidence="1">Uncharacterized protein</fullName>
    </submittedName>
</protein>
<dbReference type="NCBIfam" id="TIGR02937">
    <property type="entry name" value="sigma70-ECF"/>
    <property type="match status" value="1"/>
</dbReference>
<dbReference type="InterPro" id="IPR036388">
    <property type="entry name" value="WH-like_DNA-bd_sf"/>
</dbReference>
<accession>A0A8S5LPM4</accession>
<dbReference type="Gene3D" id="1.10.10.10">
    <property type="entry name" value="Winged helix-like DNA-binding domain superfamily/Winged helix DNA-binding domain"/>
    <property type="match status" value="1"/>
</dbReference>
<dbReference type="GO" id="GO:0006352">
    <property type="term" value="P:DNA-templated transcription initiation"/>
    <property type="evidence" value="ECO:0007669"/>
    <property type="project" value="InterPro"/>
</dbReference>
<reference evidence="1" key="1">
    <citation type="journal article" date="2021" name="Proc. Natl. Acad. Sci. U.S.A.">
        <title>A Catalog of Tens of Thousands of Viruses from Human Metagenomes Reveals Hidden Associations with Chronic Diseases.</title>
        <authorList>
            <person name="Tisza M.J."/>
            <person name="Buck C.B."/>
        </authorList>
    </citation>
    <scope>NUCLEOTIDE SEQUENCE</scope>
    <source>
        <strain evidence="1">Ct0f722</strain>
    </source>
</reference>
<proteinExistence type="predicted"/>
<dbReference type="SUPFAM" id="SSF88659">
    <property type="entry name" value="Sigma3 and sigma4 domains of RNA polymerase sigma factors"/>
    <property type="match status" value="1"/>
</dbReference>
<dbReference type="InterPro" id="IPR013324">
    <property type="entry name" value="RNA_pol_sigma_r3/r4-like"/>
</dbReference>
<dbReference type="EMBL" id="BK015890">
    <property type="protein sequence ID" value="DAD71980.1"/>
    <property type="molecule type" value="Genomic_DNA"/>
</dbReference>
<organism evidence="1">
    <name type="scientific">Myoviridae sp. ct0f722</name>
    <dbReference type="NCBI Taxonomy" id="2827599"/>
    <lineage>
        <taxon>Viruses</taxon>
        <taxon>Duplodnaviria</taxon>
        <taxon>Heunggongvirae</taxon>
        <taxon>Uroviricota</taxon>
        <taxon>Caudoviricetes</taxon>
    </lineage>
</organism>
<name>A0A8S5LPM4_9CAUD</name>
<evidence type="ECO:0000313" key="1">
    <source>
        <dbReference type="EMBL" id="DAD71980.1"/>
    </source>
</evidence>
<dbReference type="GO" id="GO:0003700">
    <property type="term" value="F:DNA-binding transcription factor activity"/>
    <property type="evidence" value="ECO:0007669"/>
    <property type="project" value="InterPro"/>
</dbReference>
<sequence>MRVGSPIIDLNISDLMKTFSDIVNEAKNINTTVSKVDFDSYSGKLKGSIPSGMAIAMNLLNDYGINDASKVDELIKANKSQLLKLSDIYQVGTQELSDLQGLLKSNKQYLRILPMYHSETAIKAVQAGVLTADDLLIDMSTPKGRNEVAKKYMPVVYKIVNQMTGKSRLSRSDLLSAALDIFANKMQKWDVDGDKNNKVVSFKTYIAYILRFNLANEMGRTGHTLSGTSSSAWKNHGAAALDAFSLDGLGRNADGELRQDHLAALGTEDEMDPDEKSTWEDLYKELNKKFSQRDCDIFYSFFGLNGHKQEKNKDISDRYGVSRGAISQTITKIVAWLQKNPKSIKILHDLAELYNESLMVQLWRMNRETIMEQLINNDVYILLENAAPWKTKAAFVSSFDSAMTKVKAKETIEEILDGDFMDIDDNIKKYNDDIITFLTGMYPTANIHRISDIGLIDKMHEVQKYYRYYIAKKH</sequence>
<dbReference type="InterPro" id="IPR014284">
    <property type="entry name" value="RNA_pol_sigma-70_dom"/>
</dbReference>